<feature type="domain" description="C2H2-type" evidence="8">
    <location>
        <begin position="1974"/>
        <end position="2002"/>
    </location>
</feature>
<feature type="domain" description="C2H2-type" evidence="8">
    <location>
        <begin position="1705"/>
        <end position="1732"/>
    </location>
</feature>
<feature type="domain" description="C2H2-type" evidence="8">
    <location>
        <begin position="238"/>
        <end position="265"/>
    </location>
</feature>
<feature type="binding site" evidence="6">
    <location>
        <position position="57"/>
    </location>
    <ligand>
        <name>Zn(2+)</name>
        <dbReference type="ChEBI" id="CHEBI:29105"/>
    </ligand>
</feature>
<dbReference type="InterPro" id="IPR036236">
    <property type="entry name" value="Znf_C2H2_sf"/>
</dbReference>
<feature type="domain" description="C2H2-type" evidence="8">
    <location>
        <begin position="860"/>
        <end position="889"/>
    </location>
</feature>
<feature type="domain" description="C2H2-type" evidence="8">
    <location>
        <begin position="1621"/>
        <end position="1643"/>
    </location>
</feature>
<protein>
    <submittedName>
        <fullName evidence="11">Uncharacterized protein LOC108569298</fullName>
    </submittedName>
</protein>
<keyword evidence="4 6" id="KW-0862">Zinc</keyword>
<feature type="domain" description="C2H2-type" evidence="8">
    <location>
        <begin position="266"/>
        <end position="294"/>
    </location>
</feature>
<dbReference type="PANTHER" id="PTHR24379">
    <property type="entry name" value="KRAB AND ZINC FINGER DOMAIN-CONTAINING"/>
    <property type="match status" value="1"/>
</dbReference>
<keyword evidence="10" id="KW-1185">Reference proteome</keyword>
<feature type="domain" description="C2H2-type" evidence="8">
    <location>
        <begin position="326"/>
        <end position="353"/>
    </location>
</feature>
<feature type="domain" description="C2H2-type" evidence="8">
    <location>
        <begin position="1649"/>
        <end position="1676"/>
    </location>
</feature>
<reference evidence="11" key="1">
    <citation type="submission" date="2025-08" db="UniProtKB">
        <authorList>
            <consortium name="RefSeq"/>
        </authorList>
    </citation>
    <scope>IDENTIFICATION</scope>
    <source>
        <tissue evidence="11">Whole Larva</tissue>
    </source>
</reference>
<feature type="domain" description="C2H2-type" evidence="8">
    <location>
        <begin position="1677"/>
        <end position="1704"/>
    </location>
</feature>
<feature type="domain" description="C2H2-type" evidence="8">
    <location>
        <begin position="2006"/>
        <end position="2033"/>
    </location>
</feature>
<dbReference type="Pfam" id="PF13912">
    <property type="entry name" value="zf-C2H2_6"/>
    <property type="match status" value="3"/>
</dbReference>
<dbReference type="GeneID" id="108569298"/>
<feature type="domain" description="C2H2-type" evidence="8">
    <location>
        <begin position="354"/>
        <end position="381"/>
    </location>
</feature>
<feature type="domain" description="ZAD" evidence="9">
    <location>
        <begin position="9"/>
        <end position="84"/>
    </location>
</feature>
<evidence type="ECO:0000256" key="1">
    <source>
        <dbReference type="ARBA" id="ARBA00022723"/>
    </source>
</evidence>
<sequence length="2122" mass="240566">MASTVELMHLCRLCLVKEQVNVPIFEDQDEDSQIFMKIVTCLPVKINKDDKLPKKICGGCSYKLDLFYQFCNSTTNAEKQLLQWFNKVGFDDADNVDSQPEASKDIVDEAQADSISTETQSYILQQQQLPYGPVEFFQDDFDDSQPASGASESELVEESAVKKRKRATKNVSNKKSKTVVTTKTDASDDDDDDEDDDDVNDPNVMTFEDSKFSISCDRDVEEAGPSGIGKPDTPCGENVCDVCAKVFSVPCMLRIHMRRHFKEYTYNCDKCDFGTFRRDVLRRHEEVVHNGMRFICKVCGKKFTSKYSQIAHEKMHHRQILDCEKFKCEICNKVFVHKKTLVHHMKIHSGNNKFVCDVCGKTVASADSLKHHLMVHSGSKPYTCPVCGKRFNKKQLCTIHERTHGKSKPYSCTICHSNFTQRSSLVVHTRRFHTSIRPFTCNVCNKSFATKSALTVHKKRHIVTCDIENIDSKKYSLVKTKRKKQQVSLNHVNIIDNPRTKYKCADCNERFQDYQILQSHKEVCLNKNDDEEEEEDKDDHKASPTNTITSSEAATTVVTSPTDESNNQDADFDQNKSYLCKCGKNFYKTCMYIAHTKLCRVYAMAKNTDHFQCKNCHRFIYSLQFHNHTCAPAPKWNCHDCDENFKSFNELVQHYKDYKHSMTCGTCLKECTSYGSLAAHKMSCNPKFAAKITKAVTSTTTTTTTTTNTTGATLSTTQSSCKTVKVQQATQIPAETKTTTSNKTKINSTGKTKTCKICNVILPSDEKLKKHTCVAPSTAATTTTTKCDLCSVRLPPEALISHIESHFSIVQVKNVTGSTSTEMKAQESPAEPKASDNNNVELMLSELNKIISDTKNLKCFKCTICNKIETTEKKLQEHLEQHITVHQKPNHDHSAHPPTTTTKVVKPSEILPKTVDVTTKNSTNQIPLQRMIPLMNNQNPPKLFLIMTPTGGTSSVTPVYTTMTNLNLMTQSLSTFAIQPQLNLNTTHTTAQMPIRMQITPSSVKQPIANSISNFVISDVTSGPAAQSMIEQQSPAIAVPPVEGAVSSGAPAIGDSIDAAAVSNNIDDDTATKNVDETIDDGSTENAIDVSSNPNYKPKIFVKPLSQLLKSPVKTLVNEALSSESQKQNVDGSQVKKIIDTDTGTVIKKNVAEAEKTVTNVVLAEPGKLEAIGSASSVKTIIEVVSPSTSMLPNISLVKTKGVKKFFKCSMCNILQRKSYQLKQHQKKYNCRVCPYYCCKQAMMDKHYIDVHNYKNRCALCDMQFDTIKDQKLHKRKVHWCSLCGRCFADLELHEKAYTCKSCQFTACNNVILDKHYKKMHCVTMRCTPCNEVFYSHTTFTDHKDAIHYCKKCKTYKMDLNIHQTFCKGVPIRPSPPVLNTPQVILNSPTIAVKNFQEAMYSQSNFGLESCDLQVRQQQQQYMLCVKQEGEYNLLDSAVDQLSDPDLLNLLATEDCTSILQNIESNENFERLISNDVDDGNLNFLDANYCENILKEECYFSEVRPYACEVCNKRFKQRHEVNAHKRSHSNPSFQCDICSKMFVHKSHLTSHRKKHLCEFSEFCKDCNKGFVTKSAYLKHVKVHHEKVSHICDICGHRLSTMSALNEHKTTHDPNYGKERSHVCDICGKSYLTARNLKTHLKTHLQLSSYVCNICGKSLSSKKILETHVKMHIGEKDFVCEFCTKSFAAKEYLVSHRRIHTGDKPFKCHLCEKAFTQRTTLTVHLRCHTGERPYKCHCGKAFITKNHLTNHYKTHDLPNLDFSYEFAEQKIITQELYSDEAKSVLVSVVALEEKAEKETKKLSSSDVGKKVTAKSRKTRETPRTKRKTRSVKKDEDFEYVPGDGDSSSKTEEDEPIHCDTCDTIFKNHLTFGLHSLIHNADDKYSCHMCNYKSSSKYNFEMHIKAHQGKTGYKCEICNKAFTISTHAVEHKNFHTGEKPFQCEICGKHFMFSWFLTSHRRSQHWEIMTGKPLVKYDCTICNKHYTSATGLRRHKISKHNYQGIDASVLCDICGKSLSSKEKLKFHRRIHTGYKPYSCQMCSKSFTRKEQLKEHERVHTGEKPFICKFCGKGFTQRSPLRIHERTHTGERPYICRLCGKGFISKGVMDTHMKNCEGGQHSTFMQ</sequence>
<evidence type="ECO:0000256" key="5">
    <source>
        <dbReference type="PROSITE-ProRule" id="PRU00042"/>
    </source>
</evidence>
<feature type="domain" description="C2H2-type" evidence="8">
    <location>
        <begin position="1561"/>
        <end position="1588"/>
    </location>
</feature>
<dbReference type="Pfam" id="PF07776">
    <property type="entry name" value="zf-AD"/>
    <property type="match status" value="1"/>
</dbReference>
<gene>
    <name evidence="11" type="primary">LOC108569298</name>
</gene>
<dbReference type="Proteomes" id="UP000695000">
    <property type="component" value="Unplaced"/>
</dbReference>
<feature type="binding site" evidence="6">
    <location>
        <position position="14"/>
    </location>
    <ligand>
        <name>Zn(2+)</name>
        <dbReference type="ChEBI" id="CHEBI:29105"/>
    </ligand>
</feature>
<feature type="domain" description="C2H2-type" evidence="8">
    <location>
        <begin position="1506"/>
        <end position="1533"/>
    </location>
</feature>
<feature type="binding site" evidence="6">
    <location>
        <position position="60"/>
    </location>
    <ligand>
        <name>Zn(2+)</name>
        <dbReference type="ChEBI" id="CHEBI:29105"/>
    </ligand>
</feature>
<feature type="region of interest" description="Disordered" evidence="7">
    <location>
        <begin position="135"/>
        <end position="205"/>
    </location>
</feature>
<dbReference type="SMART" id="SM00868">
    <property type="entry name" value="zf-AD"/>
    <property type="match status" value="1"/>
</dbReference>
<dbReference type="Gene3D" id="3.30.160.60">
    <property type="entry name" value="Classic Zinc Finger"/>
    <property type="match status" value="20"/>
</dbReference>
<name>A0ABM1NHJ2_NICVS</name>
<evidence type="ECO:0000256" key="7">
    <source>
        <dbReference type="SAM" id="MobiDB-lite"/>
    </source>
</evidence>
<dbReference type="PROSITE" id="PS50157">
    <property type="entry name" value="ZINC_FINGER_C2H2_2"/>
    <property type="match status" value="29"/>
</dbReference>
<feature type="compositionally biased region" description="Low complexity" evidence="7">
    <location>
        <begin position="547"/>
        <end position="562"/>
    </location>
</feature>
<feature type="domain" description="C2H2-type" evidence="8">
    <location>
        <begin position="2034"/>
        <end position="2061"/>
    </location>
</feature>
<dbReference type="InterPro" id="IPR013087">
    <property type="entry name" value="Znf_C2H2_type"/>
</dbReference>
<accession>A0ABM1NHJ2</accession>
<feature type="domain" description="C2H2-type" evidence="8">
    <location>
        <begin position="1533"/>
        <end position="1560"/>
    </location>
</feature>
<feature type="domain" description="C2H2-type" evidence="8">
    <location>
        <begin position="1883"/>
        <end position="1910"/>
    </location>
</feature>
<feature type="compositionally biased region" description="Basic residues" evidence="7">
    <location>
        <begin position="162"/>
        <end position="177"/>
    </location>
</feature>
<feature type="domain" description="C2H2-type" evidence="8">
    <location>
        <begin position="502"/>
        <end position="531"/>
    </location>
</feature>
<feature type="region of interest" description="Disordered" evidence="7">
    <location>
        <begin position="1798"/>
        <end position="1853"/>
    </location>
</feature>
<evidence type="ECO:0000256" key="6">
    <source>
        <dbReference type="PROSITE-ProRule" id="PRU01263"/>
    </source>
</evidence>
<dbReference type="Gene3D" id="3.40.1800.20">
    <property type="match status" value="1"/>
</dbReference>
<dbReference type="RefSeq" id="XP_017786292.1">
    <property type="nucleotide sequence ID" value="XM_017930803.1"/>
</dbReference>
<feature type="domain" description="C2H2-type" evidence="8">
    <location>
        <begin position="410"/>
        <end position="438"/>
    </location>
</feature>
<proteinExistence type="predicted"/>
<dbReference type="PROSITE" id="PS51915">
    <property type="entry name" value="ZAD"/>
    <property type="match status" value="1"/>
</dbReference>
<dbReference type="SMART" id="SM00355">
    <property type="entry name" value="ZnF_C2H2"/>
    <property type="match status" value="34"/>
</dbReference>
<evidence type="ECO:0000259" key="8">
    <source>
        <dbReference type="PROSITE" id="PS50157"/>
    </source>
</evidence>
<feature type="domain" description="C2H2-type" evidence="8">
    <location>
        <begin position="2062"/>
        <end position="2089"/>
    </location>
</feature>
<keyword evidence="1 6" id="KW-0479">Metal-binding</keyword>
<feature type="region of interest" description="Disordered" evidence="7">
    <location>
        <begin position="528"/>
        <end position="569"/>
    </location>
</feature>
<evidence type="ECO:0000256" key="3">
    <source>
        <dbReference type="ARBA" id="ARBA00022771"/>
    </source>
</evidence>
<keyword evidence="3 5" id="KW-0863">Zinc-finger</keyword>
<evidence type="ECO:0000256" key="2">
    <source>
        <dbReference type="ARBA" id="ARBA00022737"/>
    </source>
</evidence>
<dbReference type="InterPro" id="IPR012934">
    <property type="entry name" value="Znf_AD"/>
</dbReference>
<feature type="domain" description="C2H2-type" evidence="8">
    <location>
        <begin position="636"/>
        <end position="661"/>
    </location>
</feature>
<dbReference type="PROSITE" id="PS00028">
    <property type="entry name" value="ZINC_FINGER_C2H2_1"/>
    <property type="match status" value="23"/>
</dbReference>
<feature type="domain" description="C2H2-type" evidence="8">
    <location>
        <begin position="1325"/>
        <end position="1353"/>
    </location>
</feature>
<feature type="domain" description="C2H2-type" evidence="8">
    <location>
        <begin position="1939"/>
        <end position="1962"/>
    </location>
</feature>
<evidence type="ECO:0000313" key="10">
    <source>
        <dbReference type="Proteomes" id="UP000695000"/>
    </source>
</evidence>
<feature type="domain" description="C2H2-type" evidence="8">
    <location>
        <begin position="1733"/>
        <end position="1754"/>
    </location>
</feature>
<feature type="compositionally biased region" description="Acidic residues" evidence="7">
    <location>
        <begin position="187"/>
        <end position="200"/>
    </location>
</feature>
<feature type="domain" description="C2H2-type" evidence="8">
    <location>
        <begin position="1589"/>
        <end position="1611"/>
    </location>
</feature>
<dbReference type="Pfam" id="PF00096">
    <property type="entry name" value="zf-C2H2"/>
    <property type="match status" value="11"/>
</dbReference>
<evidence type="ECO:0000313" key="11">
    <source>
        <dbReference type="RefSeq" id="XP_017786292.1"/>
    </source>
</evidence>
<feature type="compositionally biased region" description="Basic and acidic residues" evidence="7">
    <location>
        <begin position="1798"/>
        <end position="1808"/>
    </location>
</feature>
<keyword evidence="2" id="KW-0677">Repeat</keyword>
<dbReference type="SUPFAM" id="SSF57716">
    <property type="entry name" value="Glucocorticoid receptor-like (DNA-binding domain)"/>
    <property type="match status" value="1"/>
</dbReference>
<evidence type="ECO:0000259" key="9">
    <source>
        <dbReference type="PROSITE" id="PS51915"/>
    </source>
</evidence>
<evidence type="ECO:0000256" key="4">
    <source>
        <dbReference type="ARBA" id="ARBA00022833"/>
    </source>
</evidence>
<feature type="domain" description="C2H2-type" evidence="8">
    <location>
        <begin position="294"/>
        <end position="316"/>
    </location>
</feature>
<feature type="domain" description="C2H2-type" evidence="8">
    <location>
        <begin position="382"/>
        <end position="409"/>
    </location>
</feature>
<feature type="domain" description="C2H2-type" evidence="8">
    <location>
        <begin position="439"/>
        <end position="461"/>
    </location>
</feature>
<feature type="domain" description="C2H2-type" evidence="8">
    <location>
        <begin position="2090"/>
        <end position="2118"/>
    </location>
</feature>
<feature type="domain" description="C2H2-type" evidence="8">
    <location>
        <begin position="1911"/>
        <end position="1938"/>
    </location>
</feature>
<organism evidence="10 11">
    <name type="scientific">Nicrophorus vespilloides</name>
    <name type="common">Boreal carrion beetle</name>
    <dbReference type="NCBI Taxonomy" id="110193"/>
    <lineage>
        <taxon>Eukaryota</taxon>
        <taxon>Metazoa</taxon>
        <taxon>Ecdysozoa</taxon>
        <taxon>Arthropoda</taxon>
        <taxon>Hexapoda</taxon>
        <taxon>Insecta</taxon>
        <taxon>Pterygota</taxon>
        <taxon>Neoptera</taxon>
        <taxon>Endopterygota</taxon>
        <taxon>Coleoptera</taxon>
        <taxon>Polyphaga</taxon>
        <taxon>Staphyliniformia</taxon>
        <taxon>Silphidae</taxon>
        <taxon>Nicrophorinae</taxon>
        <taxon>Nicrophorus</taxon>
    </lineage>
</organism>
<feature type="binding site" evidence="6">
    <location>
        <position position="11"/>
    </location>
    <ligand>
        <name>Zn(2+)</name>
        <dbReference type="ChEBI" id="CHEBI:29105"/>
    </ligand>
</feature>
<dbReference type="SUPFAM" id="SSF57667">
    <property type="entry name" value="beta-beta-alpha zinc fingers"/>
    <property type="match status" value="13"/>
</dbReference>
<dbReference type="PANTHER" id="PTHR24379:SF121">
    <property type="entry name" value="C2H2-TYPE DOMAIN-CONTAINING PROTEIN"/>
    <property type="match status" value="1"/>
</dbReference>